<protein>
    <submittedName>
        <fullName evidence="2">Uncharacterized protein</fullName>
    </submittedName>
</protein>
<reference evidence="2 3" key="1">
    <citation type="journal article" date="2016" name="Nat. Commun.">
        <title>Ectomycorrhizal ecology is imprinted in the genome of the dominant symbiotic fungus Cenococcum geophilum.</title>
        <authorList>
            <consortium name="DOE Joint Genome Institute"/>
            <person name="Peter M."/>
            <person name="Kohler A."/>
            <person name="Ohm R.A."/>
            <person name="Kuo A."/>
            <person name="Krutzmann J."/>
            <person name="Morin E."/>
            <person name="Arend M."/>
            <person name="Barry K.W."/>
            <person name="Binder M."/>
            <person name="Choi C."/>
            <person name="Clum A."/>
            <person name="Copeland A."/>
            <person name="Grisel N."/>
            <person name="Haridas S."/>
            <person name="Kipfer T."/>
            <person name="LaButti K."/>
            <person name="Lindquist E."/>
            <person name="Lipzen A."/>
            <person name="Maire R."/>
            <person name="Meier B."/>
            <person name="Mihaltcheva S."/>
            <person name="Molinier V."/>
            <person name="Murat C."/>
            <person name="Poggeler S."/>
            <person name="Quandt C.A."/>
            <person name="Sperisen C."/>
            <person name="Tritt A."/>
            <person name="Tisserant E."/>
            <person name="Crous P.W."/>
            <person name="Henrissat B."/>
            <person name="Nehls U."/>
            <person name="Egli S."/>
            <person name="Spatafora J.W."/>
            <person name="Grigoriev I.V."/>
            <person name="Martin F.M."/>
        </authorList>
    </citation>
    <scope>NUCLEOTIDE SEQUENCE [LARGE SCALE GENOMIC DNA]</scope>
    <source>
        <strain evidence="2 3">CBS 207.34</strain>
    </source>
</reference>
<sequence length="295" mass="32062">MLQKPISIFVCSSSGKSLVISSPTPSLPSDSKPPLLNSIRECYVDIRITIRLAYDFELKNETMYGTAATAVVVSNLHQHLSLSILQILRNKTLDGPMIEDIFRTISLGLGFLPQSSLVRNRLSFIALVSSQSSGLTMLAKMAPKPACRYALALAPGALAATKSPRPGWWNSASVARAAAAAPPRRAPRTHAARHTWRALYYSARSRRAAARTSRSSPQQRSGLGPRGAVRGDRTALRGRAKSSRRPGKAFTLSRSSERVRAGRVKLAVEKVPVVSYVAGGFLWVPEPHGYWTICS</sequence>
<dbReference type="AlphaFoldDB" id="A0A8E2JPP3"/>
<dbReference type="Proteomes" id="UP000250140">
    <property type="component" value="Unassembled WGS sequence"/>
</dbReference>
<accession>A0A8E2JPP3</accession>
<evidence type="ECO:0000313" key="2">
    <source>
        <dbReference type="EMBL" id="OCL04923.1"/>
    </source>
</evidence>
<feature type="region of interest" description="Disordered" evidence="1">
    <location>
        <begin position="207"/>
        <end position="255"/>
    </location>
</feature>
<dbReference type="EMBL" id="KV750407">
    <property type="protein sequence ID" value="OCL04923.1"/>
    <property type="molecule type" value="Genomic_DNA"/>
</dbReference>
<gene>
    <name evidence="2" type="ORF">AOQ84DRAFT_225381</name>
</gene>
<evidence type="ECO:0000256" key="1">
    <source>
        <dbReference type="SAM" id="MobiDB-lite"/>
    </source>
</evidence>
<evidence type="ECO:0000313" key="3">
    <source>
        <dbReference type="Proteomes" id="UP000250140"/>
    </source>
</evidence>
<proteinExistence type="predicted"/>
<keyword evidence="3" id="KW-1185">Reference proteome</keyword>
<organism evidence="2 3">
    <name type="scientific">Glonium stellatum</name>
    <dbReference type="NCBI Taxonomy" id="574774"/>
    <lineage>
        <taxon>Eukaryota</taxon>
        <taxon>Fungi</taxon>
        <taxon>Dikarya</taxon>
        <taxon>Ascomycota</taxon>
        <taxon>Pezizomycotina</taxon>
        <taxon>Dothideomycetes</taxon>
        <taxon>Pleosporomycetidae</taxon>
        <taxon>Gloniales</taxon>
        <taxon>Gloniaceae</taxon>
        <taxon>Glonium</taxon>
    </lineage>
</organism>
<feature type="compositionally biased region" description="Low complexity" evidence="1">
    <location>
        <begin position="210"/>
        <end position="221"/>
    </location>
</feature>
<name>A0A8E2JPP3_9PEZI</name>
<feature type="compositionally biased region" description="Basic residues" evidence="1">
    <location>
        <begin position="236"/>
        <end position="247"/>
    </location>
</feature>